<keyword evidence="5" id="KW-0378">Hydrolase</keyword>
<feature type="transmembrane region" description="Helical" evidence="8">
    <location>
        <begin position="187"/>
        <end position="212"/>
    </location>
</feature>
<evidence type="ECO:0000256" key="5">
    <source>
        <dbReference type="ARBA" id="ARBA00022801"/>
    </source>
</evidence>
<accession>A0ABN6ZB08</accession>
<evidence type="ECO:0000256" key="1">
    <source>
        <dbReference type="ARBA" id="ARBA00004651"/>
    </source>
</evidence>
<dbReference type="NCBIfam" id="TIGR04178">
    <property type="entry name" value="exo_archaeo"/>
    <property type="match status" value="1"/>
</dbReference>
<evidence type="ECO:0000313" key="9">
    <source>
        <dbReference type="EMBL" id="BEG99309.1"/>
    </source>
</evidence>
<keyword evidence="4 8" id="KW-0812">Transmembrane</keyword>
<keyword evidence="10" id="KW-1185">Reference proteome</keyword>
<comment type="subcellular location">
    <subcellularLocation>
        <location evidence="1">Cell membrane</location>
        <topology evidence="1">Multi-pass membrane protein</topology>
    </subcellularLocation>
</comment>
<feature type="transmembrane region" description="Helical" evidence="8">
    <location>
        <begin position="21"/>
        <end position="39"/>
    </location>
</feature>
<dbReference type="InterPro" id="IPR026392">
    <property type="entry name" value="Exo/Archaeosortase_dom"/>
</dbReference>
<keyword evidence="3" id="KW-0645">Protease</keyword>
<keyword evidence="2" id="KW-1003">Cell membrane</keyword>
<keyword evidence="7 8" id="KW-0472">Membrane</keyword>
<evidence type="ECO:0000256" key="4">
    <source>
        <dbReference type="ARBA" id="ARBA00022692"/>
    </source>
</evidence>
<feature type="transmembrane region" description="Helical" evidence="8">
    <location>
        <begin position="218"/>
        <end position="239"/>
    </location>
</feature>
<reference evidence="9 10" key="1">
    <citation type="submission" date="2023-04" db="EMBL/GenBank/DDBJ databases">
        <title>Draft genome sequence of acteroides sedimenti strain YN3PY1.</title>
        <authorList>
            <person name="Yoshida N."/>
        </authorList>
    </citation>
    <scope>NUCLEOTIDE SEQUENCE [LARGE SCALE GENOMIC DNA]</scope>
    <source>
        <strain evidence="9 10">YN3PY1</strain>
    </source>
</reference>
<evidence type="ECO:0000256" key="2">
    <source>
        <dbReference type="ARBA" id="ARBA00022475"/>
    </source>
</evidence>
<evidence type="ECO:0000313" key="10">
    <source>
        <dbReference type="Proteomes" id="UP001496674"/>
    </source>
</evidence>
<dbReference type="Proteomes" id="UP001496674">
    <property type="component" value="Chromosome"/>
</dbReference>
<gene>
    <name evidence="9" type="ORF">BSYN_15740</name>
</gene>
<keyword evidence="6 8" id="KW-1133">Transmembrane helix</keyword>
<dbReference type="RefSeq" id="WP_353329757.1">
    <property type="nucleotide sequence ID" value="NZ_AP028055.1"/>
</dbReference>
<protein>
    <recommendedName>
        <fullName evidence="11">Exosortase/archaeosortase family protein</fullName>
    </recommendedName>
</protein>
<evidence type="ECO:0008006" key="11">
    <source>
        <dbReference type="Google" id="ProtNLM"/>
    </source>
</evidence>
<evidence type="ECO:0000256" key="3">
    <source>
        <dbReference type="ARBA" id="ARBA00022670"/>
    </source>
</evidence>
<name>A0ABN6ZB08_9BACE</name>
<evidence type="ECO:0000256" key="8">
    <source>
        <dbReference type="SAM" id="Phobius"/>
    </source>
</evidence>
<proteinExistence type="predicted"/>
<evidence type="ECO:0000256" key="7">
    <source>
        <dbReference type="ARBA" id="ARBA00023136"/>
    </source>
</evidence>
<organism evidence="9 10">
    <name type="scientific">Bacteroides sedimenti</name>
    <dbReference type="NCBI Taxonomy" id="2136147"/>
    <lineage>
        <taxon>Bacteria</taxon>
        <taxon>Pseudomonadati</taxon>
        <taxon>Bacteroidota</taxon>
        <taxon>Bacteroidia</taxon>
        <taxon>Bacteroidales</taxon>
        <taxon>Bacteroidaceae</taxon>
        <taxon>Bacteroides</taxon>
    </lineage>
</organism>
<evidence type="ECO:0000256" key="6">
    <source>
        <dbReference type="ARBA" id="ARBA00022989"/>
    </source>
</evidence>
<feature type="transmembrane region" description="Helical" evidence="8">
    <location>
        <begin position="156"/>
        <end position="175"/>
    </location>
</feature>
<dbReference type="EMBL" id="AP028055">
    <property type="protein sequence ID" value="BEG99309.1"/>
    <property type="molecule type" value="Genomic_DNA"/>
</dbReference>
<sequence length="257" mass="29816">MRNMNAKSVERLLNWKRKLFPFRRLMIFVAVVIAAHLSWKLFFHTGIDNQSNGKTLQETKEPFAHSVIKEKIWLALGAGEINRQNKESQFICFLNKDLTPFFVNWAEKTTVLCHRLVNVVSGDSIFLKHKNIQVGDGQRKVSTVLTYNTSSAGVNVIWGCTGVKQIYIFFLVILFSKGIWWKRLSFFVPGALLLLLFNIVRIGTIVWCLGVYPQSFGFLHDSLFKYLFYGLIFMLWLAWEEKLSDYNWGSNRVKYGV</sequence>